<evidence type="ECO:0000313" key="3">
    <source>
        <dbReference type="EMBL" id="GLB41048.1"/>
    </source>
</evidence>
<reference evidence="3" key="1">
    <citation type="submission" date="2022-07" db="EMBL/GenBank/DDBJ databases">
        <title>The genome of Lyophyllum shimeji provides insight into the initial evolution of ectomycorrhizal fungal genome.</title>
        <authorList>
            <person name="Kobayashi Y."/>
            <person name="Shibata T."/>
            <person name="Hirakawa H."/>
            <person name="Shigenobu S."/>
            <person name="Nishiyama T."/>
            <person name="Yamada A."/>
            <person name="Hasebe M."/>
            <person name="Kawaguchi M."/>
        </authorList>
    </citation>
    <scope>NUCLEOTIDE SEQUENCE</scope>
    <source>
        <strain evidence="3">AT787</strain>
    </source>
</reference>
<feature type="transmembrane region" description="Helical" evidence="1">
    <location>
        <begin position="111"/>
        <end position="130"/>
    </location>
</feature>
<dbReference type="Pfam" id="PF20151">
    <property type="entry name" value="DUF6533"/>
    <property type="match status" value="1"/>
</dbReference>
<protein>
    <recommendedName>
        <fullName evidence="2">DUF6533 domain-containing protein</fullName>
    </recommendedName>
</protein>
<sequence>MVQLAELNVSTNKKVGKAMTSTSDAVEFEALYKAGLVPLHACLVGLTWIFHDYFITLEDEIRYIWPMRRGTPKFVFLFGTTALLSSFSTSPRSTCSLAQASHLTSCVAMDPVTRMAGAIGLWSIEIIMQLRVYALYRSSKKIALLNATFFLCSVASFCWLVVYNAQRRSALIAETVRLPLPGCPSLHSGLEWLQWIPATAFEGLLFGFALFKTLRTTASRALHGVKISLLSVVLRDNLLYFFSIGVLLICNNLMVVGVTHIPWFSYSPFHAAMGILTTRMLLNIHKAVAADIDTSLIVRMAQRPHPVSLDFPSPSWQSRLQFWKVAEV</sequence>
<dbReference type="OrthoDB" id="3258294at2759"/>
<keyword evidence="1" id="KW-0472">Membrane</keyword>
<keyword evidence="4" id="KW-1185">Reference proteome</keyword>
<proteinExistence type="predicted"/>
<evidence type="ECO:0000256" key="1">
    <source>
        <dbReference type="SAM" id="Phobius"/>
    </source>
</evidence>
<dbReference type="EMBL" id="BRPK01000009">
    <property type="protein sequence ID" value="GLB41048.1"/>
    <property type="molecule type" value="Genomic_DNA"/>
</dbReference>
<accession>A0A9P3UPV2</accession>
<dbReference type="Proteomes" id="UP001063166">
    <property type="component" value="Unassembled WGS sequence"/>
</dbReference>
<evidence type="ECO:0000313" key="4">
    <source>
        <dbReference type="Proteomes" id="UP001063166"/>
    </source>
</evidence>
<dbReference type="InterPro" id="IPR045340">
    <property type="entry name" value="DUF6533"/>
</dbReference>
<feature type="transmembrane region" description="Helical" evidence="1">
    <location>
        <begin position="238"/>
        <end position="257"/>
    </location>
</feature>
<keyword evidence="1" id="KW-0812">Transmembrane</keyword>
<evidence type="ECO:0000259" key="2">
    <source>
        <dbReference type="Pfam" id="PF20151"/>
    </source>
</evidence>
<name>A0A9P3UPV2_LYOSH</name>
<comment type="caution">
    <text evidence="3">The sequence shown here is derived from an EMBL/GenBank/DDBJ whole genome shotgun (WGS) entry which is preliminary data.</text>
</comment>
<organism evidence="3 4">
    <name type="scientific">Lyophyllum shimeji</name>
    <name type="common">Hon-shimeji</name>
    <name type="synonym">Tricholoma shimeji</name>
    <dbReference type="NCBI Taxonomy" id="47721"/>
    <lineage>
        <taxon>Eukaryota</taxon>
        <taxon>Fungi</taxon>
        <taxon>Dikarya</taxon>
        <taxon>Basidiomycota</taxon>
        <taxon>Agaricomycotina</taxon>
        <taxon>Agaricomycetes</taxon>
        <taxon>Agaricomycetidae</taxon>
        <taxon>Agaricales</taxon>
        <taxon>Tricholomatineae</taxon>
        <taxon>Lyophyllaceae</taxon>
        <taxon>Lyophyllum</taxon>
    </lineage>
</organism>
<feature type="transmembrane region" description="Helical" evidence="1">
    <location>
        <begin position="192"/>
        <end position="211"/>
    </location>
</feature>
<keyword evidence="1" id="KW-1133">Transmembrane helix</keyword>
<dbReference type="AlphaFoldDB" id="A0A9P3UPV2"/>
<feature type="transmembrane region" description="Helical" evidence="1">
    <location>
        <begin position="142"/>
        <end position="162"/>
    </location>
</feature>
<feature type="transmembrane region" description="Helical" evidence="1">
    <location>
        <begin position="74"/>
        <end position="91"/>
    </location>
</feature>
<gene>
    <name evidence="3" type="ORF">LshimejAT787_0902630</name>
</gene>
<feature type="domain" description="DUF6533" evidence="2">
    <location>
        <begin position="41"/>
        <end position="78"/>
    </location>
</feature>